<dbReference type="Pfam" id="PF01327">
    <property type="entry name" value="Pep_deformylase"/>
    <property type="match status" value="1"/>
</dbReference>
<evidence type="ECO:0000256" key="6">
    <source>
        <dbReference type="HAMAP-Rule" id="MF_00163"/>
    </source>
</evidence>
<dbReference type="HAMAP" id="MF_00163">
    <property type="entry name" value="Pep_deformylase"/>
    <property type="match status" value="1"/>
</dbReference>
<keyword evidence="8" id="KW-1185">Reference proteome</keyword>
<feature type="active site" evidence="6">
    <location>
        <position position="204"/>
    </location>
</feature>
<feature type="binding site" evidence="6">
    <location>
        <position position="203"/>
    </location>
    <ligand>
        <name>Fe cation</name>
        <dbReference type="ChEBI" id="CHEBI:24875"/>
    </ligand>
</feature>
<evidence type="ECO:0000256" key="3">
    <source>
        <dbReference type="ARBA" id="ARBA00022801"/>
    </source>
</evidence>
<proteinExistence type="inferred from homology"/>
<evidence type="ECO:0000313" key="7">
    <source>
        <dbReference type="EMBL" id="GAA4396203.1"/>
    </source>
</evidence>
<comment type="similarity">
    <text evidence="1 6">Belongs to the polypeptide deformylase family.</text>
</comment>
<dbReference type="PANTHER" id="PTHR10458">
    <property type="entry name" value="PEPTIDE DEFORMYLASE"/>
    <property type="match status" value="1"/>
</dbReference>
<protein>
    <recommendedName>
        <fullName evidence="6">Peptide deformylase</fullName>
        <shortName evidence="6">PDF</shortName>
        <ecNumber evidence="6">3.5.1.88</ecNumber>
    </recommendedName>
    <alternativeName>
        <fullName evidence="6">Polypeptide deformylase</fullName>
    </alternativeName>
</protein>
<dbReference type="EMBL" id="BAABGL010000036">
    <property type="protein sequence ID" value="GAA4396203.1"/>
    <property type="molecule type" value="Genomic_DNA"/>
</dbReference>
<evidence type="ECO:0000256" key="2">
    <source>
        <dbReference type="ARBA" id="ARBA00022723"/>
    </source>
</evidence>
<evidence type="ECO:0000313" key="8">
    <source>
        <dbReference type="Proteomes" id="UP001500642"/>
    </source>
</evidence>
<comment type="function">
    <text evidence="6">Removes the formyl group from the N-terminal Met of newly synthesized proteins. Requires at least a dipeptide for an efficient rate of reaction. N-terminal L-methionine is a prerequisite for activity but the enzyme has broad specificity at other positions.</text>
</comment>
<dbReference type="NCBIfam" id="NF001159">
    <property type="entry name" value="PRK00150.1-3"/>
    <property type="match status" value="1"/>
</dbReference>
<dbReference type="InterPro" id="IPR036821">
    <property type="entry name" value="Peptide_deformylase_sf"/>
</dbReference>
<keyword evidence="2 6" id="KW-0479">Metal-binding</keyword>
<evidence type="ECO:0000256" key="4">
    <source>
        <dbReference type="ARBA" id="ARBA00022917"/>
    </source>
</evidence>
<dbReference type="EC" id="3.5.1.88" evidence="6"/>
<evidence type="ECO:0000256" key="1">
    <source>
        <dbReference type="ARBA" id="ARBA00010759"/>
    </source>
</evidence>
<dbReference type="NCBIfam" id="TIGR00079">
    <property type="entry name" value="pept_deformyl"/>
    <property type="match status" value="1"/>
</dbReference>
<comment type="cofactor">
    <cofactor evidence="6">
        <name>Fe(2+)</name>
        <dbReference type="ChEBI" id="CHEBI:29033"/>
    </cofactor>
    <text evidence="6">Binds 1 Fe(2+) ion.</text>
</comment>
<keyword evidence="4 6" id="KW-0648">Protein biosynthesis</keyword>
<feature type="binding site" evidence="6">
    <location>
        <position position="161"/>
    </location>
    <ligand>
        <name>Fe cation</name>
        <dbReference type="ChEBI" id="CHEBI:24875"/>
    </ligand>
</feature>
<evidence type="ECO:0000256" key="5">
    <source>
        <dbReference type="ARBA" id="ARBA00023004"/>
    </source>
</evidence>
<organism evidence="7 8">
    <name type="scientific">Brevibacterium pityocampae</name>
    <dbReference type="NCBI Taxonomy" id="506594"/>
    <lineage>
        <taxon>Bacteria</taxon>
        <taxon>Bacillati</taxon>
        <taxon>Actinomycetota</taxon>
        <taxon>Actinomycetes</taxon>
        <taxon>Micrococcales</taxon>
        <taxon>Brevibacteriaceae</taxon>
        <taxon>Brevibacterium</taxon>
    </lineage>
</organism>
<dbReference type="SUPFAM" id="SSF56420">
    <property type="entry name" value="Peptide deformylase"/>
    <property type="match status" value="1"/>
</dbReference>
<comment type="catalytic activity">
    <reaction evidence="6">
        <text>N-terminal N-formyl-L-methionyl-[peptide] + H2O = N-terminal L-methionyl-[peptide] + formate</text>
        <dbReference type="Rhea" id="RHEA:24420"/>
        <dbReference type="Rhea" id="RHEA-COMP:10639"/>
        <dbReference type="Rhea" id="RHEA-COMP:10640"/>
        <dbReference type="ChEBI" id="CHEBI:15377"/>
        <dbReference type="ChEBI" id="CHEBI:15740"/>
        <dbReference type="ChEBI" id="CHEBI:49298"/>
        <dbReference type="ChEBI" id="CHEBI:64731"/>
        <dbReference type="EC" id="3.5.1.88"/>
    </reaction>
</comment>
<gene>
    <name evidence="6" type="primary">def</name>
    <name evidence="7" type="ORF">GCM10023167_27300</name>
</gene>
<accession>A0ABP8JUE9</accession>
<keyword evidence="5 6" id="KW-0408">Iron</keyword>
<sequence length="252" mass="27997">MLFAHTPANGFSCWNPVLPQRPHGYHDVSFNDSREDIIPNRHRVRAPGPTSGNAGSIRLLGMTIHPIVVYGEPVLHRRAEPVAEFDSALHTLIDDMFETLAASKGVGLAAPQIGVGQQIFVYDADDEVAEVRRRGVFVNPVLVASKIEDVRPDPDTESEGCLSVPGLDFPIKRAHRVTVSGKDADGQPISLTVEGWFARIMQHEFDHLQGTLYVDKLDKRWSKKWKRAQEECGYDEPGISWMPGTDPDPFGH</sequence>
<dbReference type="PRINTS" id="PR01576">
    <property type="entry name" value="PDEFORMYLASE"/>
</dbReference>
<comment type="caution">
    <text evidence="7">The sequence shown here is derived from an EMBL/GenBank/DDBJ whole genome shotgun (WGS) entry which is preliminary data.</text>
</comment>
<name>A0ABP8JUE9_9MICO</name>
<keyword evidence="3 6" id="KW-0378">Hydrolase</keyword>
<reference evidence="8" key="1">
    <citation type="journal article" date="2019" name="Int. J. Syst. Evol. Microbiol.">
        <title>The Global Catalogue of Microorganisms (GCM) 10K type strain sequencing project: providing services to taxonomists for standard genome sequencing and annotation.</title>
        <authorList>
            <consortium name="The Broad Institute Genomics Platform"/>
            <consortium name="The Broad Institute Genome Sequencing Center for Infectious Disease"/>
            <person name="Wu L."/>
            <person name="Ma J."/>
        </authorList>
    </citation>
    <scope>NUCLEOTIDE SEQUENCE [LARGE SCALE GENOMIC DNA]</scope>
    <source>
        <strain evidence="8">JCM 17808</strain>
    </source>
</reference>
<dbReference type="InterPro" id="IPR023635">
    <property type="entry name" value="Peptide_deformylase"/>
</dbReference>
<feature type="binding site" evidence="6">
    <location>
        <position position="207"/>
    </location>
    <ligand>
        <name>Fe cation</name>
        <dbReference type="ChEBI" id="CHEBI:24875"/>
    </ligand>
</feature>
<dbReference type="PANTHER" id="PTHR10458:SF2">
    <property type="entry name" value="PEPTIDE DEFORMYLASE, MITOCHONDRIAL"/>
    <property type="match status" value="1"/>
</dbReference>
<dbReference type="Gene3D" id="3.90.45.10">
    <property type="entry name" value="Peptide deformylase"/>
    <property type="match status" value="1"/>
</dbReference>
<dbReference type="Proteomes" id="UP001500642">
    <property type="component" value="Unassembled WGS sequence"/>
</dbReference>
<dbReference type="CDD" id="cd00487">
    <property type="entry name" value="Pep_deformylase"/>
    <property type="match status" value="1"/>
</dbReference>